<proteinExistence type="predicted"/>
<name>A0ABQ9WRG3_9EUKA</name>
<organism evidence="1 2">
    <name type="scientific">Blattamonas nauphoetae</name>
    <dbReference type="NCBI Taxonomy" id="2049346"/>
    <lineage>
        <taxon>Eukaryota</taxon>
        <taxon>Metamonada</taxon>
        <taxon>Preaxostyla</taxon>
        <taxon>Oxymonadida</taxon>
        <taxon>Blattamonas</taxon>
    </lineage>
</organism>
<evidence type="ECO:0000313" key="1">
    <source>
        <dbReference type="EMBL" id="KAK2942079.1"/>
    </source>
</evidence>
<keyword evidence="2" id="KW-1185">Reference proteome</keyword>
<evidence type="ECO:0000313" key="2">
    <source>
        <dbReference type="Proteomes" id="UP001281761"/>
    </source>
</evidence>
<reference evidence="1 2" key="1">
    <citation type="journal article" date="2022" name="bioRxiv">
        <title>Genomics of Preaxostyla Flagellates Illuminates Evolutionary Transitions and the Path Towards Mitochondrial Loss.</title>
        <authorList>
            <person name="Novak L.V.F."/>
            <person name="Treitli S.C."/>
            <person name="Pyrih J."/>
            <person name="Halakuc P."/>
            <person name="Pipaliya S.V."/>
            <person name="Vacek V."/>
            <person name="Brzon O."/>
            <person name="Soukal P."/>
            <person name="Eme L."/>
            <person name="Dacks J.B."/>
            <person name="Karnkowska A."/>
            <person name="Elias M."/>
            <person name="Hampl V."/>
        </authorList>
    </citation>
    <scope>NUCLEOTIDE SEQUENCE [LARGE SCALE GENOMIC DNA]</scope>
    <source>
        <strain evidence="1">NAU3</strain>
        <tissue evidence="1">Gut</tissue>
    </source>
</reference>
<accession>A0ABQ9WRG3</accession>
<dbReference type="Proteomes" id="UP001281761">
    <property type="component" value="Unassembled WGS sequence"/>
</dbReference>
<protein>
    <submittedName>
        <fullName evidence="1">Uncharacterized protein</fullName>
    </submittedName>
</protein>
<comment type="caution">
    <text evidence="1">The sequence shown here is derived from an EMBL/GenBank/DDBJ whole genome shotgun (WGS) entry which is preliminary data.</text>
</comment>
<sequence>MPALLPLTVTTQISLRIHSHFKPNLSQVNCRFPSIKGGRRGENVGERCSSALTRFFVFDLILLQVNYSFPSSKGGRRGENVGESANMPELNQVSFSQGCLLALSLNCHNIVLGSQTTCDLRGCSPALTHYLVLDLNLPQVNCRFPSIKGGRRGENG</sequence>
<gene>
    <name evidence="1" type="ORF">BLNAU_23012</name>
</gene>
<dbReference type="EMBL" id="JARBJD010000437">
    <property type="protein sequence ID" value="KAK2942079.1"/>
    <property type="molecule type" value="Genomic_DNA"/>
</dbReference>